<keyword evidence="10 11" id="KW-0544">Nucleosome core</keyword>
<comment type="similarity">
    <text evidence="5">Belongs to the SVF1 family.</text>
</comment>
<protein>
    <recommendedName>
        <fullName evidence="11">Histone H4</fullName>
    </recommendedName>
</protein>
<evidence type="ECO:0000256" key="5">
    <source>
        <dbReference type="ARBA" id="ARBA00009069"/>
    </source>
</evidence>
<dbReference type="Proteomes" id="UP000756921">
    <property type="component" value="Unassembled WGS sequence"/>
</dbReference>
<feature type="domain" description="Svf1-like N-terminal" evidence="12">
    <location>
        <begin position="55"/>
        <end position="214"/>
    </location>
</feature>
<dbReference type="Pfam" id="PF17187">
    <property type="entry name" value="Svf1_C"/>
    <property type="match status" value="1"/>
</dbReference>
<dbReference type="PANTHER" id="PTHR47107:SF1">
    <property type="entry name" value="CERAMIDE-BINDING PROTEIN SVF1-RELATED"/>
    <property type="match status" value="1"/>
</dbReference>
<accession>A0A9P6GQ93</accession>
<evidence type="ECO:0000313" key="15">
    <source>
        <dbReference type="Proteomes" id="UP000756921"/>
    </source>
</evidence>
<evidence type="ECO:0000256" key="9">
    <source>
        <dbReference type="ARBA" id="ARBA00023242"/>
    </source>
</evidence>
<dbReference type="GO" id="GO:0030527">
    <property type="term" value="F:structural constituent of chromatin"/>
    <property type="evidence" value="ECO:0007669"/>
    <property type="project" value="InterPro"/>
</dbReference>
<dbReference type="PANTHER" id="PTHR47107">
    <property type="entry name" value="SVF1-LIKE PROTEIN YDR222W-RELATED"/>
    <property type="match status" value="1"/>
</dbReference>
<dbReference type="GO" id="GO:0006979">
    <property type="term" value="P:response to oxidative stress"/>
    <property type="evidence" value="ECO:0007669"/>
    <property type="project" value="InterPro"/>
</dbReference>
<comment type="function">
    <text evidence="11">Core component of nucleosome. Nucleosomes wrap and compact DNA into chromatin, limiting DNA accessibility to the cellular machineries which require DNA as a template. Histones thereby play a central role in transcription regulation, DNA repair, DNA replication and chromosomal stability. DNA accessibility is regulated via a complex set of post-translational modifications of histones, also called histone code, and nucleosome remodeling.</text>
</comment>
<comment type="subcellular location">
    <subcellularLocation>
        <location evidence="2">Chromosome</location>
    </subcellularLocation>
    <subcellularLocation>
        <location evidence="3">Cytoplasm</location>
    </subcellularLocation>
    <subcellularLocation>
        <location evidence="1">Nucleus</location>
    </subcellularLocation>
</comment>
<feature type="domain" description="Svf1-like C-terminal" evidence="13">
    <location>
        <begin position="216"/>
        <end position="378"/>
    </location>
</feature>
<dbReference type="GO" id="GO:0005634">
    <property type="term" value="C:nucleus"/>
    <property type="evidence" value="ECO:0007669"/>
    <property type="project" value="UniProtKB-SubCell"/>
</dbReference>
<evidence type="ECO:0000256" key="2">
    <source>
        <dbReference type="ARBA" id="ARBA00004286"/>
    </source>
</evidence>
<dbReference type="AlphaFoldDB" id="A0A9P6GQ93"/>
<dbReference type="SUPFAM" id="SSF159245">
    <property type="entry name" value="AttH-like"/>
    <property type="match status" value="1"/>
</dbReference>
<keyword evidence="6 11" id="KW-0158">Chromosome</keyword>
<dbReference type="EMBL" id="WJXW01000002">
    <property type="protein sequence ID" value="KAF9739426.1"/>
    <property type="molecule type" value="Genomic_DNA"/>
</dbReference>
<dbReference type="InterPro" id="IPR051385">
    <property type="entry name" value="Ceramide-binding_SVF1"/>
</dbReference>
<comment type="subunit">
    <text evidence="11">The nucleosome is a histone octamer containing two molecules each of H2A, H2B, H3 and H4 assembled in one H3-H4 heterotetramer and two H2A-H2B heterodimers. The octamer wraps approximately 147 bp of DNA.</text>
</comment>
<evidence type="ECO:0000256" key="6">
    <source>
        <dbReference type="ARBA" id="ARBA00022454"/>
    </source>
</evidence>
<dbReference type="GO" id="GO:0000786">
    <property type="term" value="C:nucleosome"/>
    <property type="evidence" value="ECO:0007669"/>
    <property type="project" value="UniProtKB-KW"/>
</dbReference>
<dbReference type="SUPFAM" id="SSF47113">
    <property type="entry name" value="Histone-fold"/>
    <property type="match status" value="1"/>
</dbReference>
<organism evidence="14 15">
    <name type="scientific">Paraphaeosphaeria minitans</name>
    <dbReference type="NCBI Taxonomy" id="565426"/>
    <lineage>
        <taxon>Eukaryota</taxon>
        <taxon>Fungi</taxon>
        <taxon>Dikarya</taxon>
        <taxon>Ascomycota</taxon>
        <taxon>Pezizomycotina</taxon>
        <taxon>Dothideomycetes</taxon>
        <taxon>Pleosporomycetidae</taxon>
        <taxon>Pleosporales</taxon>
        <taxon>Massarineae</taxon>
        <taxon>Didymosphaeriaceae</taxon>
        <taxon>Paraphaeosphaeria</taxon>
    </lineage>
</organism>
<evidence type="ECO:0000259" key="13">
    <source>
        <dbReference type="Pfam" id="PF17187"/>
    </source>
</evidence>
<sequence>MFRWAQQQLANVAGTQEPEYGPEAIHPVGKNAGDPAYTELKKEHLKWKLVEQTCVETQTYYLQADSGHYCFMQVIYNNIAGLRITTQFNVKIWYPNNEKPVVWTSDPLENYGFDDDKFCFFADGISIELSEDGSYYNIKSARNDKSMVDIKFERTAPGFLGGADGTTTYGTDVKAPWGSMRHAFWPRAKVEGRIITNGEQIDFKGRGMFSMALQGMKPHHAAARWNFVNFQSPSYSAILMEFTTPGSYASTLVRVSGIATDGKLLLANTNAGDVKHTATKQDSENDWPEPTSASYTWEGKSDDGKEVSAHLEGSLGDRLDRIDVMAEVPGFVKAIVATAAGTKPYIYQYKSKLTIKVKVGDEVKEEEGTLFTEATFISYPVARRGARLHPAQKRLHHPPELPRPRSADYANNANVARLLPRQFAVHPNIDARDTGTPLQTRATTTPQRAAWLGLMPEANQLGMGLGLGKGKGAAGLGTKGLLKRHKKFQRDTIKGITKGDIRRLARRGGIKRISATVYHDVRDVLKDRLRTLLRNITAIVESDPSNRKTVVVQDVIFTLQRLGNPIYGFDASFDGKHRKG</sequence>
<gene>
    <name evidence="14" type="ORF">PMIN01_02060</name>
</gene>
<dbReference type="GO" id="GO:0005737">
    <property type="term" value="C:cytoplasm"/>
    <property type="evidence" value="ECO:0007669"/>
    <property type="project" value="UniProtKB-SubCell"/>
</dbReference>
<comment type="similarity">
    <text evidence="4 11">Belongs to the histone H4 family.</text>
</comment>
<comment type="caution">
    <text evidence="14">The sequence shown here is derived from an EMBL/GenBank/DDBJ whole genome shotgun (WGS) entry which is preliminary data.</text>
</comment>
<dbReference type="PRINTS" id="PR00623">
    <property type="entry name" value="HISTONEH4"/>
</dbReference>
<proteinExistence type="inferred from homology"/>
<dbReference type="OrthoDB" id="2590239at2759"/>
<dbReference type="Gene3D" id="1.10.20.10">
    <property type="entry name" value="Histone, subunit A"/>
    <property type="match status" value="1"/>
</dbReference>
<evidence type="ECO:0000256" key="11">
    <source>
        <dbReference type="RuleBase" id="RU000528"/>
    </source>
</evidence>
<dbReference type="InterPro" id="IPR033394">
    <property type="entry name" value="Svf1-like_C"/>
</dbReference>
<name>A0A9P6GQ93_9PLEO</name>
<evidence type="ECO:0000256" key="8">
    <source>
        <dbReference type="ARBA" id="ARBA00023125"/>
    </source>
</evidence>
<evidence type="ECO:0000256" key="7">
    <source>
        <dbReference type="ARBA" id="ARBA00022490"/>
    </source>
</evidence>
<keyword evidence="8 11" id="KW-0238">DNA-binding</keyword>
<evidence type="ECO:0000256" key="3">
    <source>
        <dbReference type="ARBA" id="ARBA00004496"/>
    </source>
</evidence>
<dbReference type="CDD" id="cd22912">
    <property type="entry name" value="HFD_H4"/>
    <property type="match status" value="1"/>
</dbReference>
<dbReference type="Pfam" id="PF08622">
    <property type="entry name" value="Svf1"/>
    <property type="match status" value="1"/>
</dbReference>
<keyword evidence="7" id="KW-0963">Cytoplasm</keyword>
<dbReference type="SMART" id="SM00417">
    <property type="entry name" value="H4"/>
    <property type="match status" value="1"/>
</dbReference>
<dbReference type="GO" id="GO:0046982">
    <property type="term" value="F:protein heterodimerization activity"/>
    <property type="evidence" value="ECO:0007669"/>
    <property type="project" value="InterPro"/>
</dbReference>
<evidence type="ECO:0000259" key="12">
    <source>
        <dbReference type="Pfam" id="PF08622"/>
    </source>
</evidence>
<evidence type="ECO:0000256" key="10">
    <source>
        <dbReference type="ARBA" id="ARBA00023269"/>
    </source>
</evidence>
<evidence type="ECO:0000256" key="1">
    <source>
        <dbReference type="ARBA" id="ARBA00004123"/>
    </source>
</evidence>
<dbReference type="GO" id="GO:0003677">
    <property type="term" value="F:DNA binding"/>
    <property type="evidence" value="ECO:0007669"/>
    <property type="project" value="UniProtKB-KW"/>
</dbReference>
<evidence type="ECO:0000256" key="4">
    <source>
        <dbReference type="ARBA" id="ARBA00006564"/>
    </source>
</evidence>
<dbReference type="InterPro" id="IPR009072">
    <property type="entry name" value="Histone-fold"/>
</dbReference>
<dbReference type="InterPro" id="IPR013931">
    <property type="entry name" value="Svf1-like_N"/>
</dbReference>
<dbReference type="InterPro" id="IPR001951">
    <property type="entry name" value="Histone_H4"/>
</dbReference>
<evidence type="ECO:0000313" key="14">
    <source>
        <dbReference type="EMBL" id="KAF9739426.1"/>
    </source>
</evidence>
<reference evidence="14" key="1">
    <citation type="journal article" date="2020" name="Mol. Plant Microbe Interact.">
        <title>Genome Sequence of the Biocontrol Agent Coniothyrium minitans strain Conio (IMI 134523).</title>
        <authorList>
            <person name="Patel D."/>
            <person name="Shittu T.A."/>
            <person name="Baroncelli R."/>
            <person name="Muthumeenakshi S."/>
            <person name="Osborne T.H."/>
            <person name="Janganan T.K."/>
            <person name="Sreenivasaprasad S."/>
        </authorList>
    </citation>
    <scope>NUCLEOTIDE SEQUENCE</scope>
    <source>
        <strain evidence="14">Conio</strain>
    </source>
</reference>
<keyword evidence="15" id="KW-1185">Reference proteome</keyword>
<keyword evidence="9 11" id="KW-0539">Nucleus</keyword>